<dbReference type="EMBL" id="CM042017">
    <property type="protein sequence ID" value="KAI3689962.1"/>
    <property type="molecule type" value="Genomic_DNA"/>
</dbReference>
<evidence type="ECO:0000313" key="2">
    <source>
        <dbReference type="Proteomes" id="UP001055811"/>
    </source>
</evidence>
<dbReference type="Proteomes" id="UP001055811">
    <property type="component" value="Linkage Group LG09"/>
</dbReference>
<reference evidence="1 2" key="2">
    <citation type="journal article" date="2022" name="Mol. Ecol. Resour.">
        <title>The genomes of chicory, endive, great burdock and yacon provide insights into Asteraceae paleo-polyploidization history and plant inulin production.</title>
        <authorList>
            <person name="Fan W."/>
            <person name="Wang S."/>
            <person name="Wang H."/>
            <person name="Wang A."/>
            <person name="Jiang F."/>
            <person name="Liu H."/>
            <person name="Zhao H."/>
            <person name="Xu D."/>
            <person name="Zhang Y."/>
        </authorList>
    </citation>
    <scope>NUCLEOTIDE SEQUENCE [LARGE SCALE GENOMIC DNA]</scope>
    <source>
        <strain evidence="2">cv. Punajuju</strain>
        <tissue evidence="1">Leaves</tissue>
    </source>
</reference>
<organism evidence="1 2">
    <name type="scientific">Cichorium intybus</name>
    <name type="common">Chicory</name>
    <dbReference type="NCBI Taxonomy" id="13427"/>
    <lineage>
        <taxon>Eukaryota</taxon>
        <taxon>Viridiplantae</taxon>
        <taxon>Streptophyta</taxon>
        <taxon>Embryophyta</taxon>
        <taxon>Tracheophyta</taxon>
        <taxon>Spermatophyta</taxon>
        <taxon>Magnoliopsida</taxon>
        <taxon>eudicotyledons</taxon>
        <taxon>Gunneridae</taxon>
        <taxon>Pentapetalae</taxon>
        <taxon>asterids</taxon>
        <taxon>campanulids</taxon>
        <taxon>Asterales</taxon>
        <taxon>Asteraceae</taxon>
        <taxon>Cichorioideae</taxon>
        <taxon>Cichorieae</taxon>
        <taxon>Cichoriinae</taxon>
        <taxon>Cichorium</taxon>
    </lineage>
</organism>
<keyword evidence="2" id="KW-1185">Reference proteome</keyword>
<protein>
    <submittedName>
        <fullName evidence="1">Uncharacterized protein</fullName>
    </submittedName>
</protein>
<sequence>MVALVGRSLFVFGCTSLCSRNSFRSMTTEMKQISIFKPRKTLLVFQKLPPVTKYHSLADCFSNKNQKERNFAGIFCEGGRVVASNFGDPHAGAPGLSGSIPSFVSQTQTRFSGQVDLLLLQLNRLNFLQGNDGLRRWLTPEKHDNAAALITPTMAATSKRLLLSDLVSSDNIDQVPSHYIRPLSQRPNLEDVFHASIPLIDLHDLYGPNRSHVVNQIGSACRVSGFFQVKNHGVPESTIANMMEIAREFFRLPEAERLKTYSDDPTKTTRLSTSFNIRTEKVANWRDFLRLHCYPLEDYMHEWPTNPASFRDHVAEYCRSARGLALRLIEAISESLGLDRDYISRQLGNHGQHMAFNYYPPCPQPDLTYGLPGHTDLNLITILLQDEVPGLQVLRNDRWVAVDPVPNTFIINIGDQIQVLSNNRYKSVLHRAVVNCEKERISIPTFYCPSRDAVIGPAPKLVCDDQPVVYRHFTYGEYYDKFWNRGLATENCLDIFMASSST</sequence>
<gene>
    <name evidence="1" type="ORF">L2E82_47934</name>
</gene>
<reference evidence="2" key="1">
    <citation type="journal article" date="2022" name="Mol. Ecol. Resour.">
        <title>The genomes of chicory, endive, great burdock and yacon provide insights into Asteraceae palaeo-polyploidization history and plant inulin production.</title>
        <authorList>
            <person name="Fan W."/>
            <person name="Wang S."/>
            <person name="Wang H."/>
            <person name="Wang A."/>
            <person name="Jiang F."/>
            <person name="Liu H."/>
            <person name="Zhao H."/>
            <person name="Xu D."/>
            <person name="Zhang Y."/>
        </authorList>
    </citation>
    <scope>NUCLEOTIDE SEQUENCE [LARGE SCALE GENOMIC DNA]</scope>
    <source>
        <strain evidence="2">cv. Punajuju</strain>
    </source>
</reference>
<proteinExistence type="predicted"/>
<comment type="caution">
    <text evidence="1">The sequence shown here is derived from an EMBL/GenBank/DDBJ whole genome shotgun (WGS) entry which is preliminary data.</text>
</comment>
<name>A0ACB8YW42_CICIN</name>
<accession>A0ACB8YW42</accession>
<evidence type="ECO:0000313" key="1">
    <source>
        <dbReference type="EMBL" id="KAI3689962.1"/>
    </source>
</evidence>